<gene>
    <name evidence="7" type="ORF">TVAG_204170</name>
</gene>
<dbReference type="VEuPathDB" id="TrichDB:TVAG_204170"/>
<feature type="signal peptide" evidence="5">
    <location>
        <begin position="1"/>
        <end position="18"/>
    </location>
</feature>
<feature type="chain" id="PRO_5002643766" description="Glycosyltransferase 61 catalytic domain-containing protein" evidence="5">
    <location>
        <begin position="19"/>
        <end position="498"/>
    </location>
</feature>
<evidence type="ECO:0000256" key="1">
    <source>
        <dbReference type="ARBA" id="ARBA00022676"/>
    </source>
</evidence>
<reference evidence="7" key="2">
    <citation type="journal article" date="2007" name="Science">
        <title>Draft genome sequence of the sexually transmitted pathogen Trichomonas vaginalis.</title>
        <authorList>
            <person name="Carlton J.M."/>
            <person name="Hirt R.P."/>
            <person name="Silva J.C."/>
            <person name="Delcher A.L."/>
            <person name="Schatz M."/>
            <person name="Zhao Q."/>
            <person name="Wortman J.R."/>
            <person name="Bidwell S.L."/>
            <person name="Alsmark U.C.M."/>
            <person name="Besteiro S."/>
            <person name="Sicheritz-Ponten T."/>
            <person name="Noel C.J."/>
            <person name="Dacks J.B."/>
            <person name="Foster P.G."/>
            <person name="Simillion C."/>
            <person name="Van de Peer Y."/>
            <person name="Miranda-Saavedra D."/>
            <person name="Barton G.J."/>
            <person name="Westrop G.D."/>
            <person name="Mueller S."/>
            <person name="Dessi D."/>
            <person name="Fiori P.L."/>
            <person name="Ren Q."/>
            <person name="Paulsen I."/>
            <person name="Zhang H."/>
            <person name="Bastida-Corcuera F.D."/>
            <person name="Simoes-Barbosa A."/>
            <person name="Brown M.T."/>
            <person name="Hayes R.D."/>
            <person name="Mukherjee M."/>
            <person name="Okumura C.Y."/>
            <person name="Schneider R."/>
            <person name="Smith A.J."/>
            <person name="Vanacova S."/>
            <person name="Villalvazo M."/>
            <person name="Haas B.J."/>
            <person name="Pertea M."/>
            <person name="Feldblyum T.V."/>
            <person name="Utterback T.R."/>
            <person name="Shu C.L."/>
            <person name="Osoegawa K."/>
            <person name="de Jong P.J."/>
            <person name="Hrdy I."/>
            <person name="Horvathova L."/>
            <person name="Zubacova Z."/>
            <person name="Dolezal P."/>
            <person name="Malik S.B."/>
            <person name="Logsdon J.M. Jr."/>
            <person name="Henze K."/>
            <person name="Gupta A."/>
            <person name="Wang C.C."/>
            <person name="Dunne R.L."/>
            <person name="Upcroft J.A."/>
            <person name="Upcroft P."/>
            <person name="White O."/>
            <person name="Salzberg S.L."/>
            <person name="Tang P."/>
            <person name="Chiu C.-H."/>
            <person name="Lee Y.-S."/>
            <person name="Embley T.M."/>
            <person name="Coombs G.H."/>
            <person name="Mottram J.C."/>
            <person name="Tachezy J."/>
            <person name="Fraser-Liggett C.M."/>
            <person name="Johnson P.J."/>
        </authorList>
    </citation>
    <scope>NUCLEOTIDE SEQUENCE [LARGE SCALE GENOMIC DNA]</scope>
    <source>
        <strain evidence="7">G3</strain>
    </source>
</reference>
<evidence type="ECO:0000256" key="2">
    <source>
        <dbReference type="ARBA" id="ARBA00022679"/>
    </source>
</evidence>
<sequence>MNLIYISVAIILPFLIRFQPKKTDSTATPEVPTTTTEPKQINKLDSPIQSVPINKNPPKSINKEAKKRAQNFSPYKDTVFTEDKEMKENNLKAQNGPAPEPLIPANFDLDFEGVANLEISPGVFVLHNYSATRSSRKFNFNNYSIDIVTFDSGFMKEHFVWLPPFKWYLPNGLTKKQIDLFWKQPENHWHFDDSNMWHTGVVWEITNGEMSHCNEDKCKNHNYTHHLNYCEWPKPTSNPQFKGNLFAFGGHLIEIFQHFFDNGVPHMAFASIATGIDPKDVTVSTAACNGITQQIVQRLGFKIKTSCASKSAVVSATNLIVIPSMRVLHPAYYDWYRMKMNLPHPEQKDIIIIPRGGGAGGGNARIIYNVRDIKDPLAKIHGNDHVIIHNGGGGLDDLIRTFSKAKAIVGPHGGAFYNQFFANEGTDIIEMIPQMSSGKYPKQNHWDRLIPFAHLSMYSNTLLLRENFWRYITMDVDINFNINIDDFMKWSKQVPSLK</sequence>
<feature type="compositionally biased region" description="Polar residues" evidence="4">
    <location>
        <begin position="47"/>
        <end position="59"/>
    </location>
</feature>
<dbReference type="Pfam" id="PF04577">
    <property type="entry name" value="Glyco_transf_61"/>
    <property type="match status" value="1"/>
</dbReference>
<dbReference type="InterPro" id="IPR049625">
    <property type="entry name" value="Glyco_transf_61_cat"/>
</dbReference>
<accession>A2FXU7</accession>
<keyword evidence="2" id="KW-0808">Transferase</keyword>
<evidence type="ECO:0000313" key="7">
    <source>
        <dbReference type="EMBL" id="EAX90282.1"/>
    </source>
</evidence>
<evidence type="ECO:0000256" key="3">
    <source>
        <dbReference type="ARBA" id="ARBA00023180"/>
    </source>
</evidence>
<feature type="domain" description="Glycosyltransferase 61 catalytic" evidence="6">
    <location>
        <begin position="256"/>
        <end position="429"/>
    </location>
</feature>
<feature type="region of interest" description="Disordered" evidence="4">
    <location>
        <begin position="23"/>
        <end position="68"/>
    </location>
</feature>
<keyword evidence="1" id="KW-0328">Glycosyltransferase</keyword>
<evidence type="ECO:0000313" key="8">
    <source>
        <dbReference type="Proteomes" id="UP000001542"/>
    </source>
</evidence>
<dbReference type="AlphaFoldDB" id="A2FXU7"/>
<dbReference type="GO" id="GO:0016757">
    <property type="term" value="F:glycosyltransferase activity"/>
    <property type="evidence" value="ECO:0000318"/>
    <property type="project" value="GO_Central"/>
</dbReference>
<name>A2FXU7_TRIV3</name>
<dbReference type="PANTHER" id="PTHR48437:SF1">
    <property type="entry name" value="INITIATOR BINDING DOMAIN-CONTAINING PROTEIN"/>
    <property type="match status" value="1"/>
</dbReference>
<evidence type="ECO:0000259" key="6">
    <source>
        <dbReference type="Pfam" id="PF04577"/>
    </source>
</evidence>
<organism evidence="7 8">
    <name type="scientific">Trichomonas vaginalis (strain ATCC PRA-98 / G3)</name>
    <dbReference type="NCBI Taxonomy" id="412133"/>
    <lineage>
        <taxon>Eukaryota</taxon>
        <taxon>Metamonada</taxon>
        <taxon>Parabasalia</taxon>
        <taxon>Trichomonadida</taxon>
        <taxon>Trichomonadidae</taxon>
        <taxon>Trichomonas</taxon>
    </lineage>
</organism>
<keyword evidence="3" id="KW-0325">Glycoprotein</keyword>
<reference evidence="7" key="1">
    <citation type="submission" date="2006-10" db="EMBL/GenBank/DDBJ databases">
        <authorList>
            <person name="Amadeo P."/>
            <person name="Zhao Q."/>
            <person name="Wortman J."/>
            <person name="Fraser-Liggett C."/>
            <person name="Carlton J."/>
        </authorList>
    </citation>
    <scope>NUCLEOTIDE SEQUENCE</scope>
    <source>
        <strain evidence="7">G3</strain>
    </source>
</reference>
<dbReference type="InParanoid" id="A2FXU7"/>
<dbReference type="PANTHER" id="PTHR48437">
    <property type="entry name" value="INITIATOR BINDING DOMAIN-CONTAINING PROTEIN"/>
    <property type="match status" value="1"/>
</dbReference>
<dbReference type="Proteomes" id="UP000001542">
    <property type="component" value="Unassembled WGS sequence"/>
</dbReference>
<evidence type="ECO:0000256" key="4">
    <source>
        <dbReference type="SAM" id="MobiDB-lite"/>
    </source>
</evidence>
<dbReference type="InterPro" id="IPR007657">
    <property type="entry name" value="Glycosyltransferase_61"/>
</dbReference>
<protein>
    <recommendedName>
        <fullName evidence="6">Glycosyltransferase 61 catalytic domain-containing protein</fullName>
    </recommendedName>
</protein>
<dbReference type="EMBL" id="DS114121">
    <property type="protein sequence ID" value="EAX90282.1"/>
    <property type="molecule type" value="Genomic_DNA"/>
</dbReference>
<keyword evidence="8" id="KW-1185">Reference proteome</keyword>
<evidence type="ECO:0000256" key="5">
    <source>
        <dbReference type="SAM" id="SignalP"/>
    </source>
</evidence>
<feature type="compositionally biased region" description="Low complexity" evidence="4">
    <location>
        <begin position="26"/>
        <end position="38"/>
    </location>
</feature>
<keyword evidence="5" id="KW-0732">Signal</keyword>
<dbReference type="KEGG" id="tva:4747964"/>
<dbReference type="RefSeq" id="XP_001303212.1">
    <property type="nucleotide sequence ID" value="XM_001303211.1"/>
</dbReference>
<proteinExistence type="predicted"/>
<dbReference type="VEuPathDB" id="TrichDB:TVAGG3_0692040"/>
<dbReference type="OrthoDB" id="529273at2759"/>